<evidence type="ECO:0000256" key="3">
    <source>
        <dbReference type="PROSITE-ProRule" id="PRU00277"/>
    </source>
</evidence>
<evidence type="ECO:0000313" key="6">
    <source>
        <dbReference type="EMBL" id="SHI33196.1"/>
    </source>
</evidence>
<dbReference type="InterPro" id="IPR001179">
    <property type="entry name" value="PPIase_FKBP_dom"/>
</dbReference>
<evidence type="ECO:0000256" key="2">
    <source>
        <dbReference type="ARBA" id="ARBA00023110"/>
    </source>
</evidence>
<name>A0A1M6A9V0_9FLAO</name>
<dbReference type="STRING" id="1178825.SAMN05216261_0304"/>
<dbReference type="RefSeq" id="WP_019386347.1">
    <property type="nucleotide sequence ID" value="NZ_ALIH01000001.1"/>
</dbReference>
<dbReference type="EC" id="5.2.1.8" evidence="4"/>
<evidence type="ECO:0000256" key="1">
    <source>
        <dbReference type="ARBA" id="ARBA00000971"/>
    </source>
</evidence>
<dbReference type="AlphaFoldDB" id="A0A1M6A9V0"/>
<dbReference type="PROSITE" id="PS51257">
    <property type="entry name" value="PROKAR_LIPOPROTEIN"/>
    <property type="match status" value="1"/>
</dbReference>
<dbReference type="eggNOG" id="COG0544">
    <property type="taxonomic scope" value="Bacteria"/>
</dbReference>
<reference evidence="6 7" key="1">
    <citation type="submission" date="2016-11" db="EMBL/GenBank/DDBJ databases">
        <authorList>
            <person name="Jaros S."/>
            <person name="Januszkiewicz K."/>
            <person name="Wedrychowicz H."/>
        </authorList>
    </citation>
    <scope>NUCLEOTIDE SEQUENCE [LARGE SCALE GENOMIC DNA]</scope>
    <source>
        <strain evidence="6 7">CGMCC 1.12213</strain>
    </source>
</reference>
<evidence type="ECO:0000313" key="7">
    <source>
        <dbReference type="Proteomes" id="UP000184396"/>
    </source>
</evidence>
<dbReference type="PROSITE" id="PS50059">
    <property type="entry name" value="FKBP_PPIASE"/>
    <property type="match status" value="1"/>
</dbReference>
<gene>
    <name evidence="6" type="ORF">SAMN05216261_0304</name>
</gene>
<sequence length="181" mass="20532">MNKFLTIALVFLVFACKTPEARSPVSVKTGSFIDASVERNKKLNAREKASIEKIMKQQNIDYIASESGFWYYYNNKAVIDTLKTPDFGDVVNYNYNVKSLDGNVIYTTEDIKTQSYAMDKEELFTGLREGLKLMKSGETVTFLFPSQKAYGYYGDENKIGSNMPLICEVTVNSITEENQSR</sequence>
<organism evidence="6 7">
    <name type="scientific">Algibacter luteus</name>
    <dbReference type="NCBI Taxonomy" id="1178825"/>
    <lineage>
        <taxon>Bacteria</taxon>
        <taxon>Pseudomonadati</taxon>
        <taxon>Bacteroidota</taxon>
        <taxon>Flavobacteriia</taxon>
        <taxon>Flavobacteriales</taxon>
        <taxon>Flavobacteriaceae</taxon>
        <taxon>Algibacter</taxon>
    </lineage>
</organism>
<evidence type="ECO:0000256" key="4">
    <source>
        <dbReference type="RuleBase" id="RU003915"/>
    </source>
</evidence>
<dbReference type="InterPro" id="IPR019869">
    <property type="entry name" value="Motility-assoc_PPIase_GldI"/>
</dbReference>
<dbReference type="Pfam" id="PF00254">
    <property type="entry name" value="FKBP_C"/>
    <property type="match status" value="1"/>
</dbReference>
<feature type="domain" description="PPIase FKBP-type" evidence="5">
    <location>
        <begin position="88"/>
        <end position="175"/>
    </location>
</feature>
<keyword evidence="3 4" id="KW-0413">Isomerase</keyword>
<proteinExistence type="inferred from homology"/>
<dbReference type="GO" id="GO:0003755">
    <property type="term" value="F:peptidyl-prolyl cis-trans isomerase activity"/>
    <property type="evidence" value="ECO:0007669"/>
    <property type="project" value="UniProtKB-UniRule"/>
</dbReference>
<dbReference type="Gene3D" id="3.10.50.40">
    <property type="match status" value="1"/>
</dbReference>
<evidence type="ECO:0000259" key="5">
    <source>
        <dbReference type="PROSITE" id="PS50059"/>
    </source>
</evidence>
<dbReference type="OrthoDB" id="1093155at2"/>
<dbReference type="EMBL" id="FQYK01000001">
    <property type="protein sequence ID" value="SHI33196.1"/>
    <property type="molecule type" value="Genomic_DNA"/>
</dbReference>
<dbReference type="NCBIfam" id="TIGR03516">
    <property type="entry name" value="ppisom_GldI"/>
    <property type="match status" value="1"/>
</dbReference>
<dbReference type="InterPro" id="IPR046357">
    <property type="entry name" value="PPIase_dom_sf"/>
</dbReference>
<comment type="catalytic activity">
    <reaction evidence="1 3 4">
        <text>[protein]-peptidylproline (omega=180) = [protein]-peptidylproline (omega=0)</text>
        <dbReference type="Rhea" id="RHEA:16237"/>
        <dbReference type="Rhea" id="RHEA-COMP:10747"/>
        <dbReference type="Rhea" id="RHEA-COMP:10748"/>
        <dbReference type="ChEBI" id="CHEBI:83833"/>
        <dbReference type="ChEBI" id="CHEBI:83834"/>
        <dbReference type="EC" id="5.2.1.8"/>
    </reaction>
</comment>
<protein>
    <recommendedName>
        <fullName evidence="4">Peptidyl-prolyl cis-trans isomerase</fullName>
        <ecNumber evidence="4">5.2.1.8</ecNumber>
    </recommendedName>
</protein>
<keyword evidence="2 3" id="KW-0697">Rotamase</keyword>
<keyword evidence="7" id="KW-1185">Reference proteome</keyword>
<comment type="similarity">
    <text evidence="4">Belongs to the FKBP-type PPIase family.</text>
</comment>
<accession>A0A1M6A9V0</accession>
<dbReference type="Proteomes" id="UP000184396">
    <property type="component" value="Unassembled WGS sequence"/>
</dbReference>
<dbReference type="SUPFAM" id="SSF54534">
    <property type="entry name" value="FKBP-like"/>
    <property type="match status" value="1"/>
</dbReference>